<sequence length="38" mass="4485">MPAHFKIMLEFATFFYNLNFMSAIDKVMYVFPGQGSQY</sequence>
<organism evidence="1">
    <name type="scientific">marine metagenome</name>
    <dbReference type="NCBI Taxonomy" id="408172"/>
    <lineage>
        <taxon>unclassified sequences</taxon>
        <taxon>metagenomes</taxon>
        <taxon>ecological metagenomes</taxon>
    </lineage>
</organism>
<dbReference type="AlphaFoldDB" id="A0A381S2N6"/>
<gene>
    <name evidence="1" type="ORF">METZ01_LOCUS50445</name>
</gene>
<reference evidence="1" key="1">
    <citation type="submission" date="2018-05" db="EMBL/GenBank/DDBJ databases">
        <authorList>
            <person name="Lanie J.A."/>
            <person name="Ng W.-L."/>
            <person name="Kazmierczak K.M."/>
            <person name="Andrzejewski T.M."/>
            <person name="Davidsen T.M."/>
            <person name="Wayne K.J."/>
            <person name="Tettelin H."/>
            <person name="Glass J.I."/>
            <person name="Rusch D."/>
            <person name="Podicherti R."/>
            <person name="Tsui H.-C.T."/>
            <person name="Winkler M.E."/>
        </authorList>
    </citation>
    <scope>NUCLEOTIDE SEQUENCE</scope>
</reference>
<dbReference type="EMBL" id="UINC01002523">
    <property type="protein sequence ID" value="SUZ97591.1"/>
    <property type="molecule type" value="Genomic_DNA"/>
</dbReference>
<evidence type="ECO:0000313" key="1">
    <source>
        <dbReference type="EMBL" id="SUZ97591.1"/>
    </source>
</evidence>
<accession>A0A381S2N6</accession>
<protein>
    <submittedName>
        <fullName evidence="1">Uncharacterized protein</fullName>
    </submittedName>
</protein>
<proteinExistence type="predicted"/>
<feature type="non-terminal residue" evidence="1">
    <location>
        <position position="38"/>
    </location>
</feature>
<name>A0A381S2N6_9ZZZZ</name>